<feature type="domain" description="SD-repeat containing protein B" evidence="11">
    <location>
        <begin position="1129"/>
        <end position="1206"/>
    </location>
</feature>
<dbReference type="InterPro" id="IPR047589">
    <property type="entry name" value="DUF11_rpt"/>
</dbReference>
<keyword evidence="14" id="KW-1185">Reference proteome</keyword>
<feature type="region of interest" description="Disordered" evidence="6">
    <location>
        <begin position="1678"/>
        <end position="1733"/>
    </location>
</feature>
<dbReference type="Pfam" id="PF24346">
    <property type="entry name" value="DUF7507"/>
    <property type="match status" value="1"/>
</dbReference>
<keyword evidence="5" id="KW-0572">Peptidoglycan-anchor</keyword>
<dbReference type="InterPro" id="IPR013783">
    <property type="entry name" value="Ig-like_fold"/>
</dbReference>
<comment type="caution">
    <text evidence="13">The sequence shown here is derived from an EMBL/GenBank/DDBJ whole genome shotgun (WGS) entry which is preliminary data.</text>
</comment>
<evidence type="ECO:0000313" key="14">
    <source>
        <dbReference type="Proteomes" id="UP001596157"/>
    </source>
</evidence>
<dbReference type="Pfam" id="PF17210">
    <property type="entry name" value="SdrD_B"/>
    <property type="match status" value="11"/>
</dbReference>
<evidence type="ECO:0000256" key="8">
    <source>
        <dbReference type="SAM" id="SignalP"/>
    </source>
</evidence>
<feature type="transmembrane region" description="Helical" evidence="7">
    <location>
        <begin position="2674"/>
        <end position="2692"/>
    </location>
</feature>
<feature type="domain" description="SD-repeat containing protein B" evidence="11">
    <location>
        <begin position="912"/>
        <end position="992"/>
    </location>
</feature>
<feature type="compositionally biased region" description="Low complexity" evidence="6">
    <location>
        <begin position="1716"/>
        <end position="1727"/>
    </location>
</feature>
<feature type="domain" description="DUF7507" evidence="12">
    <location>
        <begin position="482"/>
        <end position="573"/>
    </location>
</feature>
<dbReference type="InterPro" id="IPR008969">
    <property type="entry name" value="CarboxyPept-like_regulatory"/>
</dbReference>
<feature type="domain" description="Gram-positive cocci surface proteins LPxTG" evidence="9">
    <location>
        <begin position="2661"/>
        <end position="2698"/>
    </location>
</feature>
<dbReference type="SUPFAM" id="SSF49464">
    <property type="entry name" value="Carboxypeptidase regulatory domain-like"/>
    <property type="match status" value="4"/>
</dbReference>
<feature type="compositionally biased region" description="Pro residues" evidence="6">
    <location>
        <begin position="2643"/>
        <end position="2666"/>
    </location>
</feature>
<feature type="region of interest" description="Disordered" evidence="6">
    <location>
        <begin position="2039"/>
        <end position="2063"/>
    </location>
</feature>
<evidence type="ECO:0000256" key="1">
    <source>
        <dbReference type="ARBA" id="ARBA00004613"/>
    </source>
</evidence>
<dbReference type="NCBIfam" id="TIGR01451">
    <property type="entry name" value="B_ant_repeat"/>
    <property type="match status" value="2"/>
</dbReference>
<feature type="domain" description="SD-repeat containing protein B" evidence="11">
    <location>
        <begin position="2398"/>
        <end position="2510"/>
    </location>
</feature>
<evidence type="ECO:0000256" key="6">
    <source>
        <dbReference type="SAM" id="MobiDB-lite"/>
    </source>
</evidence>
<evidence type="ECO:0000256" key="5">
    <source>
        <dbReference type="ARBA" id="ARBA00023088"/>
    </source>
</evidence>
<feature type="compositionally biased region" description="Low complexity" evidence="6">
    <location>
        <begin position="1929"/>
        <end position="1940"/>
    </location>
</feature>
<feature type="domain" description="SD-repeat containing protein B" evidence="11">
    <location>
        <begin position="2301"/>
        <end position="2375"/>
    </location>
</feature>
<dbReference type="SUPFAM" id="SSF117074">
    <property type="entry name" value="Hypothetical protein PA1324"/>
    <property type="match status" value="11"/>
</dbReference>
<feature type="domain" description="SD-repeat containing protein B" evidence="11">
    <location>
        <begin position="1341"/>
        <end position="1421"/>
    </location>
</feature>
<feature type="signal peptide" evidence="8">
    <location>
        <begin position="1"/>
        <end position="21"/>
    </location>
</feature>
<sequence>MVLAFAVAVTGMVVGAANASAAVVRPFNLGFNEEVYGDFIEIGNGNSRCPNPGDPAPLAEPTTSCAPSQARTYTATTGINDQYYMRWADVDSDAATFNSSRGAITIPAGASVRFARLNWSGDTGTVRNTDGTISTLPGCSSNQFLAGAGTSILPSGTPESTSVRLTIGAGATTSIAPQVISRDALANVPSSQPQFYAAHADVTAQFQAAPTGAPLTVNVGNVWTPQGFGCYSGWSLVLVYAFTAPNPAAPAKREIFVYDGHVRQSSIDPATTVAISNFRAATNAVRVGLTAYEGDFNIVGDQFSINGTPIAEPLSAGATTNFFVSNAGGASSPVVPNNMSVDAKAFTTTLIPAGATSATLTFSTSGDTYLAQNLVFSVPVASLKITKELVSPGPFRPGQPVTYRITVVSPGGSNAVNVAVADPEVSDCNRSLGNLAADVPVTYTCTGPAPADDFTNVATVTGRNAFGDPITDTDQVDVPVINPAVEITKVADKESYTAGETITFTITVRNTGDAPLTNVVVADPKVAACATTRASLAAGGSFTYTCTATAPIPGDANTATVTGTDPLGGTVTDTDTAPAPAVGTVSGRVFSDRDNNGVLDAGDGDTGIGGVTVTLVGTTAGGTPVNRTVTTAADGTYTFPGVSAGTYRIVETQPAAFDDGIDTPGTGAAADGNDAFAVTLASGVSSTGNNFAERPTSSLAGLVYEDVDGDGVRDGGEPGIGGVTVRLTGTDSAGNPVSLTTTTAADGTYSFPALSQGTYAVTETQPDGYADGVDSPGSAGGTASPPDSITGIALPARTNATAYLFSEFRGSSISGSVVDETGGPIADVEVTLTRPDGTTTTVTTDPDGNYAFDGLRPGTYRVAETQPGGYADGPDTVGSAGGDGSANDVFSDILLGSGTAATGYVFAERRGSIAGVVYEDANNNGAQDPDEPGIAGATVRLTGEDARGNPVDRTVVSGDDGAYTFAGVVGGTYDLIETQPTGYDDGRETPGTAGGTATPPDSITGIELDPGEAATGYLFGEFVVNSITGRVVDDLGRGIADVPITLTRPDGTSTTVNTGPDGRYTFADLPPGTYSVAEEQPDGYADGLESVGDAGGDATVNDVISGIVLVSGGAATGYDFAEDTGTLAGSVYVDQNNNGVRDPGEPGIPDVPVTISGTDVRGGAVDITATTDAEGNYVFTGLVGGTYALAETQPDGYLDGADAAGNAGGTPVPPDAIDNIGFGAGQDATGYTFGELVGGSISGKVADEAGNPIADTTITLTEPDGTTRTVQTGADGTYTFTGLRPGLYTVSEEQPLGYGDGPELIGDAGGENTENDVVSGIEIASGTVATGYDFLEERGSLAGSVYEDLNGNGVRDAGEPGIPGTVVTLTGTDARGAAVSLQRTTEDDGSYLFDDLIGGVYSIVETQPAGFSDGADAAGTEGGTPTAPDSITAIELDGGANGTGYTFGEFRAGSLSGQVVDNEGNPIPGVSVTLTGPGAPVTVTTDAEGNYTFTDLPPGTYTITEEQPTAYADGPDTPGTAGGDASVNDVFSGIDLGSGVDATGYVFEEKAGSLSGVVYEDLNGNGVRDDGEPGIAGVTVTATSGDRELTTVTDGQGAYSFTGLPAGDWVLTEDQPDGYADGLDAPGSAGGTASPPDSITAIGLEPGVDGTDYQFGEYRAASISGRVVDDGGNPIPGAEVTLTGPNGSTTVTTDAEGNYTFPDLPPGTYTVTETQPPGYGDGPDTPGSAGGDSSVNDVISGIVLDSGEQATGYEFAEQRGSLSGVVYDDTNGNGVRDAGEPGIPNATVTLTGTDANGTAVEVSVTTNDQGEYTFADLVGGEYTVTETQPAGYADGADVAGDAGGTPTEPDTITGVALGGGQDATGYEFGEYKAASISGRVVDDGGNPIPGAEVVLTGPNGTTTVTTDAEGNYVFDGLVPGTYAVTETQPDGYGDGPDTPGSAGGDNSENDVISGIVLDSGESATGYVFAEDRGSLSGVVYDDTNGNGVRDAGEPGIPNVEVTLTGTDANGAAVEVTVTTNDQGEYTFVDLVGGDYTVTESQPDGYADGADTPGDAGGTPTAPDSITAIALGGGQDATGYEFGEYKAASISGRVVDDAGNPIPGAEVVLTGPNGSTTATTDAEGNYTFSDLPPGAYTVTETQPPGYGDGPDTPGSAGGDASENDVISGIVLDSGESATGYEFAERRGSIAGVVYEDRNDNGAQDAGEPGIPGVTVTLTGTDALGRPVQQTVVTTADGGYVFTGVVGGSYTVTETQPAGFADGQDTPGTAGGELAPPDGVTGIELGAGEDATGYLFGERGGAITGTVWVDVDGDGAIDADEPRRLADVTVVLLDSTGTEIARTTTDAEGNYTFADLPAGDYTVRQLQPDAFGSTTPNDVPVTVAPGGGGSANFGEQQGLIGDFVFDDTNRNGVQDFGEPGVPDATVILLDADGTEVARTTTDANGRYRFTDLPPGTYRVQVEPTDGKVFTRPGKGTPSTDSDFDPATGLSTPVTITITNGSITQTTDVDAGLVPRILDLAVDLTVDRPTATVGDKVTFTDTVTNTGTVPVEGAKTVITVPDGLTITDATGPGWTCEISGQTATCTTDVTLQPGDSAPPVTVVTQATKPVPTTDASATVTPRDGTPDADPTNDRDTTPVTVTKPGTTPPPTTPPGPNPPGPTPPNPPGQLPNTGTQALTLLYGALLLMALGAALFRAGRRKHTT</sequence>
<dbReference type="InterPro" id="IPR055354">
    <property type="entry name" value="DUF7507"/>
</dbReference>
<evidence type="ECO:0000256" key="3">
    <source>
        <dbReference type="ARBA" id="ARBA00022525"/>
    </source>
</evidence>
<name>A0ABW0EVX4_9PSEU</name>
<keyword evidence="7" id="KW-0812">Transmembrane</keyword>
<comment type="subcellular location">
    <subcellularLocation>
        <location evidence="1">Secreted</location>
    </subcellularLocation>
</comment>
<dbReference type="Proteomes" id="UP001596157">
    <property type="component" value="Unassembled WGS sequence"/>
</dbReference>
<gene>
    <name evidence="13" type="ORF">ACFPM7_27905</name>
</gene>
<dbReference type="Pfam" id="PF01345">
    <property type="entry name" value="DUF11"/>
    <property type="match status" value="1"/>
</dbReference>
<evidence type="ECO:0000259" key="10">
    <source>
        <dbReference type="Pfam" id="PF01345"/>
    </source>
</evidence>
<protein>
    <submittedName>
        <fullName evidence="13">SdrD B-like domain-containing protein</fullName>
    </submittedName>
</protein>
<feature type="domain" description="SD-repeat containing protein B" evidence="11">
    <location>
        <begin position="587"/>
        <end position="673"/>
    </location>
</feature>
<feature type="compositionally biased region" description="Low complexity" evidence="6">
    <location>
        <begin position="2142"/>
        <end position="2153"/>
    </location>
</feature>
<reference evidence="14" key="1">
    <citation type="journal article" date="2019" name="Int. J. Syst. Evol. Microbiol.">
        <title>The Global Catalogue of Microorganisms (GCM) 10K type strain sequencing project: providing services to taxonomists for standard genome sequencing and annotation.</title>
        <authorList>
            <consortium name="The Broad Institute Genomics Platform"/>
            <consortium name="The Broad Institute Genome Sequencing Center for Infectious Disease"/>
            <person name="Wu L."/>
            <person name="Ma J."/>
        </authorList>
    </citation>
    <scope>NUCLEOTIDE SEQUENCE [LARGE SCALE GENOMIC DNA]</scope>
    <source>
        <strain evidence="14">CCUG 59778</strain>
    </source>
</reference>
<dbReference type="PANTHER" id="PTHR23303">
    <property type="entry name" value="CARBOXYPEPTIDASE REGULATORY REGION-CONTAINING"/>
    <property type="match status" value="1"/>
</dbReference>
<feature type="domain" description="SD-repeat containing protein B" evidence="11">
    <location>
        <begin position="1975"/>
        <end position="2053"/>
    </location>
</feature>
<accession>A0ABW0EVX4</accession>
<keyword evidence="2" id="KW-0134">Cell wall</keyword>
<feature type="compositionally biased region" description="Polar residues" evidence="6">
    <location>
        <begin position="1683"/>
        <end position="1695"/>
    </location>
</feature>
<feature type="region of interest" description="Disordered" evidence="6">
    <location>
        <begin position="982"/>
        <end position="1001"/>
    </location>
</feature>
<dbReference type="RefSeq" id="WP_378250792.1">
    <property type="nucleotide sequence ID" value="NZ_JBHSKF010000019.1"/>
</dbReference>
<feature type="domain" description="SD-repeat containing protein B" evidence="11">
    <location>
        <begin position="1762"/>
        <end position="1841"/>
    </location>
</feature>
<dbReference type="Pfam" id="PF00746">
    <property type="entry name" value="Gram_pos_anchor"/>
    <property type="match status" value="1"/>
</dbReference>
<feature type="chain" id="PRO_5046163894" evidence="8">
    <location>
        <begin position="22"/>
        <end position="2701"/>
    </location>
</feature>
<evidence type="ECO:0000256" key="4">
    <source>
        <dbReference type="ARBA" id="ARBA00022729"/>
    </source>
</evidence>
<proteinExistence type="predicted"/>
<keyword evidence="7" id="KW-1133">Transmembrane helix</keyword>
<feature type="compositionally biased region" description="Low complexity" evidence="6">
    <location>
        <begin position="2042"/>
        <end position="2063"/>
    </location>
</feature>
<organism evidence="13 14">
    <name type="scientific">Actinokineospora guangxiensis</name>
    <dbReference type="NCBI Taxonomy" id="1490288"/>
    <lineage>
        <taxon>Bacteria</taxon>
        <taxon>Bacillati</taxon>
        <taxon>Actinomycetota</taxon>
        <taxon>Actinomycetes</taxon>
        <taxon>Pseudonocardiales</taxon>
        <taxon>Pseudonocardiaceae</taxon>
        <taxon>Actinokineospora</taxon>
    </lineage>
</organism>
<keyword evidence="4 8" id="KW-0732">Signal</keyword>
<feature type="region of interest" description="Disordered" evidence="6">
    <location>
        <begin position="1616"/>
        <end position="1637"/>
    </location>
</feature>
<dbReference type="InterPro" id="IPR001434">
    <property type="entry name" value="OmcB-like_DUF11"/>
</dbReference>
<dbReference type="Gene3D" id="2.60.40.10">
    <property type="entry name" value="Immunoglobulins"/>
    <property type="match status" value="20"/>
</dbReference>
<feature type="domain" description="DUF11" evidence="10">
    <location>
        <begin position="2516"/>
        <end position="2634"/>
    </location>
</feature>
<evidence type="ECO:0000259" key="11">
    <source>
        <dbReference type="Pfam" id="PF17210"/>
    </source>
</evidence>
<dbReference type="InterPro" id="IPR051417">
    <property type="entry name" value="SDr/BOS_complex"/>
</dbReference>
<keyword evidence="3" id="KW-0964">Secreted</keyword>
<dbReference type="EMBL" id="JBHSKF010000019">
    <property type="protein sequence ID" value="MFC5290891.1"/>
    <property type="molecule type" value="Genomic_DNA"/>
</dbReference>
<evidence type="ECO:0000313" key="13">
    <source>
        <dbReference type="EMBL" id="MFC5290891.1"/>
    </source>
</evidence>
<feature type="region of interest" description="Disordered" evidence="6">
    <location>
        <begin position="2587"/>
        <end position="2671"/>
    </location>
</feature>
<feature type="domain" description="SD-repeat containing protein B" evidence="11">
    <location>
        <begin position="699"/>
        <end position="790"/>
    </location>
</feature>
<feature type="compositionally biased region" description="Low complexity" evidence="6">
    <location>
        <begin position="989"/>
        <end position="1000"/>
    </location>
</feature>
<keyword evidence="7" id="KW-0472">Membrane</keyword>
<dbReference type="Pfam" id="PF13620">
    <property type="entry name" value="CarboxypepD_reg"/>
    <property type="match status" value="7"/>
</dbReference>
<evidence type="ECO:0000259" key="12">
    <source>
        <dbReference type="Pfam" id="PF24346"/>
    </source>
</evidence>
<evidence type="ECO:0000256" key="7">
    <source>
        <dbReference type="SAM" id="Phobius"/>
    </source>
</evidence>
<dbReference type="InterPro" id="IPR019931">
    <property type="entry name" value="LPXTG_anchor"/>
</dbReference>
<feature type="domain" description="SD-repeat containing protein B" evidence="11">
    <location>
        <begin position="1554"/>
        <end position="1630"/>
    </location>
</feature>
<feature type="region of interest" description="Disordered" evidence="6">
    <location>
        <begin position="1925"/>
        <end position="1947"/>
    </location>
</feature>
<dbReference type="SUPFAM" id="SSF49478">
    <property type="entry name" value="Cna protein B-type domain"/>
    <property type="match status" value="3"/>
</dbReference>
<dbReference type="NCBIfam" id="TIGR01167">
    <property type="entry name" value="LPXTG_anchor"/>
    <property type="match status" value="1"/>
</dbReference>
<evidence type="ECO:0000256" key="2">
    <source>
        <dbReference type="ARBA" id="ARBA00022512"/>
    </source>
</evidence>
<dbReference type="InterPro" id="IPR033764">
    <property type="entry name" value="Sdr_B"/>
</dbReference>
<evidence type="ECO:0000259" key="9">
    <source>
        <dbReference type="Pfam" id="PF00746"/>
    </source>
</evidence>
<feature type="region of interest" description="Disordered" evidence="6">
    <location>
        <begin position="2139"/>
        <end position="2158"/>
    </location>
</feature>
<feature type="domain" description="SD-repeat containing protein B" evidence="11">
    <location>
        <begin position="2187"/>
        <end position="2266"/>
    </location>
</feature>